<dbReference type="EC" id="1.1.1.34" evidence="2"/>
<dbReference type="EMBL" id="JACDXP010000011">
    <property type="protein sequence ID" value="KAF6517662.1"/>
    <property type="molecule type" value="Genomic_DNA"/>
</dbReference>
<dbReference type="InterPro" id="IPR023076">
    <property type="entry name" value="HMG_CoA_Rdtase_CS"/>
</dbReference>
<dbReference type="InterPro" id="IPR009023">
    <property type="entry name" value="HMG_CoA_Rdtase_NAD(P)-bd_sf"/>
</dbReference>
<dbReference type="InterPro" id="IPR009029">
    <property type="entry name" value="HMG_CoA_Rdtase_sub-bd_dom_sf"/>
</dbReference>
<dbReference type="AlphaFoldDB" id="A0A8H6GGC5"/>
<name>A0A8H6GGC5_FUSOX</name>
<proteinExistence type="inferred from homology"/>
<evidence type="ECO:0000256" key="3">
    <source>
        <dbReference type="ARBA" id="ARBA00023002"/>
    </source>
</evidence>
<dbReference type="Pfam" id="PF00368">
    <property type="entry name" value="HMG-CoA_red"/>
    <property type="match status" value="1"/>
</dbReference>
<protein>
    <recommendedName>
        <fullName evidence="2">hydroxymethylglutaryl-CoA reductase (NADPH)</fullName>
        <ecNumber evidence="2">1.1.1.34</ecNumber>
    </recommendedName>
</protein>
<gene>
    <name evidence="5" type="ORF">HZS61_003223</name>
</gene>
<dbReference type="PANTHER" id="PTHR10572:SF24">
    <property type="entry name" value="3-HYDROXY-3-METHYLGLUTARYL-COENZYME A REDUCTASE"/>
    <property type="match status" value="1"/>
</dbReference>
<dbReference type="PROSITE" id="PS00318">
    <property type="entry name" value="HMG_COA_REDUCTASE_2"/>
    <property type="match status" value="1"/>
</dbReference>
<organism evidence="5 6">
    <name type="scientific">Fusarium oxysporum f. sp. conglutinans</name>
    <dbReference type="NCBI Taxonomy" id="100902"/>
    <lineage>
        <taxon>Eukaryota</taxon>
        <taxon>Fungi</taxon>
        <taxon>Dikarya</taxon>
        <taxon>Ascomycota</taxon>
        <taxon>Pezizomycotina</taxon>
        <taxon>Sordariomycetes</taxon>
        <taxon>Hypocreomycetidae</taxon>
        <taxon>Hypocreales</taxon>
        <taxon>Nectriaceae</taxon>
        <taxon>Fusarium</taxon>
        <taxon>Fusarium oxysporum species complex</taxon>
    </lineage>
</organism>
<keyword evidence="3" id="KW-0560">Oxidoreductase</keyword>
<evidence type="ECO:0000313" key="5">
    <source>
        <dbReference type="EMBL" id="KAF6517662.1"/>
    </source>
</evidence>
<comment type="similarity">
    <text evidence="1">Belongs to the HMG-CoA reductase family.</text>
</comment>
<dbReference type="SUPFAM" id="SSF55035">
    <property type="entry name" value="NAD-binding domain of HMG-CoA reductase"/>
    <property type="match status" value="1"/>
</dbReference>
<dbReference type="InterPro" id="IPR023074">
    <property type="entry name" value="HMG_CoA_Rdtase_cat_sf"/>
</dbReference>
<dbReference type="Gene3D" id="3.90.770.10">
    <property type="entry name" value="3-hydroxy-3-methylglutaryl-coenzyme A Reductase, Chain A, domain 2"/>
    <property type="match status" value="1"/>
</dbReference>
<accession>A0A8H6GGC5</accession>
<dbReference type="PROSITE" id="PS50065">
    <property type="entry name" value="HMG_COA_REDUCTASE_4"/>
    <property type="match status" value="1"/>
</dbReference>
<dbReference type="PANTHER" id="PTHR10572">
    <property type="entry name" value="3-HYDROXY-3-METHYLGLUTARYL-COENZYME A REDUCTASE"/>
    <property type="match status" value="1"/>
</dbReference>
<dbReference type="GO" id="GO:0004420">
    <property type="term" value="F:hydroxymethylglutaryl-CoA reductase (NADPH) activity"/>
    <property type="evidence" value="ECO:0007669"/>
    <property type="project" value="UniProtKB-EC"/>
</dbReference>
<evidence type="ECO:0000256" key="1">
    <source>
        <dbReference type="ARBA" id="ARBA00007661"/>
    </source>
</evidence>
<dbReference type="PRINTS" id="PR00071">
    <property type="entry name" value="HMGCOARDTASE"/>
</dbReference>
<dbReference type="Proteomes" id="UP000593570">
    <property type="component" value="Unassembled WGS sequence"/>
</dbReference>
<sequence>MNLERSGDLLKAEILIATARRDDAEAEAAKWVGKHKLLEDRLRKTEVQQLLDAKLKVEFEGQESMNRIYEGLRADGSIPSLMTEISENNKTLSLFFEQYKSDVDQFKSLHRRLEALGAELRDVESRVDNCVGVLGSTSVDSPPDIVNPGIGQPDEKVEWRIAKKVSLLIEKAQLKIRNLESALEAKELEAELAVLQSEMAVQEADPMHPCLWEEIPSSPTVGTPGSEPHISFHTPESIHRPIKQSDIESTQAPEPLEVRLRKALAGMKIKRQQLFSGASLQTYVVIFEIFIDLKQRPLQVTGAVALDKVYAPLATYEGTLVASCSRGCKAFNASGGIHIETLSNSMSRGPVFAFDSPDHAVIFAKDVPALKPIFSQWAGETSAYVRLQAMQPTVIGSKVHVLCSYSCGSAAGQNMVTKATQHACEMLRHSLTHKYSIRGFLIEGQLASDKKPSWGNVKKPRGVETLVWGTISPDACREVLGCTTDQLYATQQILKEGGIRNGQFGCNVNPVNIIAAMFIATGQDPASTAEASWSHLTSELHPTTGALTMSLYLPSLPVGTIGGGTGLPMQREALKMLKCDGEGAEQKQRLAGLIAAFGLALDVSTSAAVTNDTFTASHMRLGRGQERANL</sequence>
<evidence type="ECO:0000256" key="4">
    <source>
        <dbReference type="SAM" id="Coils"/>
    </source>
</evidence>
<dbReference type="Gene3D" id="3.30.70.420">
    <property type="entry name" value="Hydroxymethylglutaryl-CoA reductase, class I/II, NAD/NADP-binding domain"/>
    <property type="match status" value="1"/>
</dbReference>
<dbReference type="InterPro" id="IPR002202">
    <property type="entry name" value="HMG_CoA_Rdtase"/>
</dbReference>
<evidence type="ECO:0000256" key="2">
    <source>
        <dbReference type="ARBA" id="ARBA00012999"/>
    </source>
</evidence>
<dbReference type="GO" id="GO:0015936">
    <property type="term" value="P:coenzyme A metabolic process"/>
    <property type="evidence" value="ECO:0007669"/>
    <property type="project" value="InterPro"/>
</dbReference>
<evidence type="ECO:0000313" key="6">
    <source>
        <dbReference type="Proteomes" id="UP000593570"/>
    </source>
</evidence>
<comment type="caution">
    <text evidence="5">The sequence shown here is derived from an EMBL/GenBank/DDBJ whole genome shotgun (WGS) entry which is preliminary data.</text>
</comment>
<keyword evidence="4" id="KW-0175">Coiled coil</keyword>
<reference evidence="5 6" key="1">
    <citation type="journal article" date="2020" name="bioRxiv">
        <title>A chromosome-scale genome assembly for the Fusarium oxysporum strain Fo5176 to establish a model Arabidopsis-fungal pathosystem.</title>
        <authorList>
            <person name="Fokkens L."/>
            <person name="Guo L."/>
            <person name="Dora S."/>
            <person name="Wang B."/>
            <person name="Ye K."/>
            <person name="Sanchez-Rodriguez C."/>
            <person name="Croll D."/>
        </authorList>
    </citation>
    <scope>NUCLEOTIDE SEQUENCE [LARGE SCALE GENOMIC DNA]</scope>
    <source>
        <strain evidence="5 6">Fo5176</strain>
    </source>
</reference>
<dbReference type="SUPFAM" id="SSF56542">
    <property type="entry name" value="Substrate-binding domain of HMG-CoA reductase"/>
    <property type="match status" value="1"/>
</dbReference>
<feature type="coiled-coil region" evidence="4">
    <location>
        <begin position="162"/>
        <end position="205"/>
    </location>
</feature>